<comment type="caution">
    <text evidence="2">The sequence shown here is derived from an EMBL/GenBank/DDBJ whole genome shotgun (WGS) entry which is preliminary data.</text>
</comment>
<feature type="region of interest" description="Disordered" evidence="1">
    <location>
        <begin position="33"/>
        <end position="63"/>
    </location>
</feature>
<evidence type="ECO:0000256" key="1">
    <source>
        <dbReference type="SAM" id="MobiDB-lite"/>
    </source>
</evidence>
<dbReference type="Proteomes" id="UP000758168">
    <property type="component" value="Unassembled WGS sequence"/>
</dbReference>
<reference evidence="2 3" key="1">
    <citation type="submission" date="2021-03" db="EMBL/GenBank/DDBJ databases">
        <title>Sequencing the genomes of 1000 actinobacteria strains.</title>
        <authorList>
            <person name="Klenk H.-P."/>
        </authorList>
    </citation>
    <scope>NUCLEOTIDE SEQUENCE [LARGE SCALE GENOMIC DNA]</scope>
    <source>
        <strain evidence="2 3">DSM 12936</strain>
    </source>
</reference>
<keyword evidence="3" id="KW-1185">Reference proteome</keyword>
<proteinExistence type="predicted"/>
<accession>A0ABS4ZBE9</accession>
<feature type="compositionally biased region" description="Low complexity" evidence="1">
    <location>
        <begin position="51"/>
        <end position="63"/>
    </location>
</feature>
<sequence>MAKARRAKARPSRVVVPVLAVAVVAAGVVGWQLRPDPQPARPTAASTPVVAGPTPSRSATPTADPAAAAALEGCRALVAAGDAVVAAARTGVGHWAEHVQAQTDADEQRVSVAEMDGIFARTRLAGPADLERWDDAREAHDDADGACAAVDGAAPAQTSALQRCADRDDAQRELVRAAGPAMGAWRDHLQDMMRSRMEDVPDAEQVWLDAWRAAPPAIEAFEEAERAYDPPRC</sequence>
<gene>
    <name evidence="2" type="ORF">JOF54_003263</name>
</gene>
<name>A0ABS4ZBE9_9ACTN</name>
<evidence type="ECO:0000313" key="2">
    <source>
        <dbReference type="EMBL" id="MBP2418341.1"/>
    </source>
</evidence>
<evidence type="ECO:0000313" key="3">
    <source>
        <dbReference type="Proteomes" id="UP000758168"/>
    </source>
</evidence>
<protein>
    <submittedName>
        <fullName evidence="2">Uncharacterized protein</fullName>
    </submittedName>
</protein>
<dbReference type="RefSeq" id="WP_210057758.1">
    <property type="nucleotide sequence ID" value="NZ_JAGIOB010000001.1"/>
</dbReference>
<dbReference type="EMBL" id="JAGIOB010000001">
    <property type="protein sequence ID" value="MBP2418341.1"/>
    <property type="molecule type" value="Genomic_DNA"/>
</dbReference>
<organism evidence="2 3">
    <name type="scientific">Microlunatus capsulatus</name>
    <dbReference type="NCBI Taxonomy" id="99117"/>
    <lineage>
        <taxon>Bacteria</taxon>
        <taxon>Bacillati</taxon>
        <taxon>Actinomycetota</taxon>
        <taxon>Actinomycetes</taxon>
        <taxon>Propionibacteriales</taxon>
        <taxon>Propionibacteriaceae</taxon>
        <taxon>Microlunatus</taxon>
    </lineage>
</organism>